<dbReference type="EMBL" id="JAKUCV010005122">
    <property type="protein sequence ID" value="KAJ4832529.1"/>
    <property type="molecule type" value="Genomic_DNA"/>
</dbReference>
<feature type="non-terminal residue" evidence="5">
    <location>
        <position position="102"/>
    </location>
</feature>
<accession>A0A9Q0GML1</accession>
<evidence type="ECO:0000256" key="1">
    <source>
        <dbReference type="SAM" id="MobiDB-lite"/>
    </source>
</evidence>
<keyword evidence="6" id="KW-1185">Reference proteome</keyword>
<name>A0A9Q0GML1_9ROSI</name>
<dbReference type="AlphaFoldDB" id="A0A9Q0GML1"/>
<organism evidence="5 6">
    <name type="scientific">Turnera subulata</name>
    <dbReference type="NCBI Taxonomy" id="218843"/>
    <lineage>
        <taxon>Eukaryota</taxon>
        <taxon>Viridiplantae</taxon>
        <taxon>Streptophyta</taxon>
        <taxon>Embryophyta</taxon>
        <taxon>Tracheophyta</taxon>
        <taxon>Spermatophyta</taxon>
        <taxon>Magnoliopsida</taxon>
        <taxon>eudicotyledons</taxon>
        <taxon>Gunneridae</taxon>
        <taxon>Pentapetalae</taxon>
        <taxon>rosids</taxon>
        <taxon>fabids</taxon>
        <taxon>Malpighiales</taxon>
        <taxon>Passifloraceae</taxon>
        <taxon>Turnera</taxon>
    </lineage>
</organism>
<dbReference type="Proteomes" id="UP001141552">
    <property type="component" value="Unassembled WGS sequence"/>
</dbReference>
<proteinExistence type="predicted"/>
<evidence type="ECO:0000313" key="4">
    <source>
        <dbReference type="EMBL" id="KAJ4832928.1"/>
    </source>
</evidence>
<evidence type="ECO:0000313" key="2">
    <source>
        <dbReference type="EMBL" id="KAJ4823974.1"/>
    </source>
</evidence>
<dbReference type="EMBL" id="JAKUCV010005041">
    <property type="protein sequence ID" value="KAJ4832928.1"/>
    <property type="molecule type" value="Genomic_DNA"/>
</dbReference>
<dbReference type="EMBL" id="JAKUCV010000095">
    <property type="protein sequence ID" value="KAJ4851289.1"/>
    <property type="molecule type" value="Genomic_DNA"/>
</dbReference>
<evidence type="ECO:0000313" key="6">
    <source>
        <dbReference type="Proteomes" id="UP001141552"/>
    </source>
</evidence>
<protein>
    <submittedName>
        <fullName evidence="5">Uncharacterized protein</fullName>
    </submittedName>
</protein>
<feature type="non-terminal residue" evidence="5">
    <location>
        <position position="1"/>
    </location>
</feature>
<dbReference type="EMBL" id="JAKUCV010007311">
    <property type="protein sequence ID" value="KAJ4823974.1"/>
    <property type="molecule type" value="Genomic_DNA"/>
</dbReference>
<feature type="compositionally biased region" description="Basic and acidic residues" evidence="1">
    <location>
        <begin position="9"/>
        <end position="20"/>
    </location>
</feature>
<evidence type="ECO:0000313" key="3">
    <source>
        <dbReference type="EMBL" id="KAJ4832529.1"/>
    </source>
</evidence>
<gene>
    <name evidence="3" type="ORF">Tsubulata_000087</name>
    <name evidence="4" type="ORF">Tsubulata_025612</name>
    <name evidence="2" type="ORF">Tsubulata_032904</name>
    <name evidence="5" type="ORF">Tsubulata_037293</name>
</gene>
<feature type="region of interest" description="Disordered" evidence="1">
    <location>
        <begin position="1"/>
        <end position="36"/>
    </location>
</feature>
<comment type="caution">
    <text evidence="5">The sequence shown here is derived from an EMBL/GenBank/DDBJ whole genome shotgun (WGS) entry which is preliminary data.</text>
</comment>
<reference evidence="5" key="2">
    <citation type="journal article" date="2023" name="Plants (Basel)">
        <title>Annotation of the Turnera subulata (Passifloraceae) Draft Genome Reveals the S-Locus Evolved after the Divergence of Turneroideae from Passifloroideae in a Stepwise Manner.</title>
        <authorList>
            <person name="Henning P.M."/>
            <person name="Roalson E.H."/>
            <person name="Mir W."/>
            <person name="McCubbin A.G."/>
            <person name="Shore J.S."/>
        </authorList>
    </citation>
    <scope>NUCLEOTIDE SEQUENCE</scope>
    <source>
        <strain evidence="5">F60SS</strain>
    </source>
</reference>
<reference evidence="5" key="1">
    <citation type="submission" date="2022-02" db="EMBL/GenBank/DDBJ databases">
        <authorList>
            <person name="Henning P.M."/>
            <person name="McCubbin A.G."/>
            <person name="Shore J.S."/>
        </authorList>
    </citation>
    <scope>NUCLEOTIDE SEQUENCE</scope>
    <source>
        <strain evidence="5">F60SS</strain>
        <tissue evidence="5">Leaves</tissue>
    </source>
</reference>
<evidence type="ECO:0000313" key="5">
    <source>
        <dbReference type="EMBL" id="KAJ4851289.1"/>
    </source>
</evidence>
<sequence length="102" mass="11243">KQRKKKRGREGGEAHWHDEDTTAMTGGGDSEEKREGRLLGEEEALAKHTADGEHYASDSKVLAANSLAFSKAVKLAGDGKDAWVCYLLGVVWVCLKKIRMKE</sequence>